<evidence type="ECO:0000313" key="1">
    <source>
        <dbReference type="EMBL" id="NMO18895.1"/>
    </source>
</evidence>
<dbReference type="Pfam" id="PF06821">
    <property type="entry name" value="Ser_hydrolase"/>
    <property type="match status" value="1"/>
</dbReference>
<dbReference type="GO" id="GO:0016787">
    <property type="term" value="F:hydrolase activity"/>
    <property type="evidence" value="ECO:0007669"/>
    <property type="project" value="UniProtKB-KW"/>
</dbReference>
<dbReference type="InterPro" id="IPR029058">
    <property type="entry name" value="AB_hydrolase_fold"/>
</dbReference>
<keyword evidence="2" id="KW-1185">Reference proteome</keyword>
<keyword evidence="1" id="KW-0378">Hydrolase</keyword>
<dbReference type="AlphaFoldDB" id="A0A848LM50"/>
<proteinExistence type="predicted"/>
<dbReference type="Gene3D" id="3.40.50.1820">
    <property type="entry name" value="alpha/beta hydrolase"/>
    <property type="match status" value="1"/>
</dbReference>
<organism evidence="1 2">
    <name type="scientific">Pyxidicoccus fallax</name>
    <dbReference type="NCBI Taxonomy" id="394095"/>
    <lineage>
        <taxon>Bacteria</taxon>
        <taxon>Pseudomonadati</taxon>
        <taxon>Myxococcota</taxon>
        <taxon>Myxococcia</taxon>
        <taxon>Myxococcales</taxon>
        <taxon>Cystobacterineae</taxon>
        <taxon>Myxococcaceae</taxon>
        <taxon>Pyxidicoccus</taxon>
    </lineage>
</organism>
<comment type="caution">
    <text evidence="1">The sequence shown here is derived from an EMBL/GenBank/DDBJ whole genome shotgun (WGS) entry which is preliminary data.</text>
</comment>
<dbReference type="InterPro" id="IPR010662">
    <property type="entry name" value="RBBP9/YdeN"/>
</dbReference>
<reference evidence="1 2" key="1">
    <citation type="submission" date="2020-04" db="EMBL/GenBank/DDBJ databases">
        <title>Draft genome of Pyxidicoccus fallax type strain.</title>
        <authorList>
            <person name="Whitworth D.E."/>
        </authorList>
    </citation>
    <scope>NUCLEOTIDE SEQUENCE [LARGE SCALE GENOMIC DNA]</scope>
    <source>
        <strain evidence="1 2">DSM 14698</strain>
    </source>
</reference>
<protein>
    <submittedName>
        <fullName evidence="1">Alpha/beta hydrolase</fullName>
    </submittedName>
</protein>
<evidence type="ECO:0000313" key="2">
    <source>
        <dbReference type="Proteomes" id="UP000518300"/>
    </source>
</evidence>
<name>A0A848LM50_9BACT</name>
<accession>A0A848LM50</accession>
<dbReference type="PANTHER" id="PTHR12277:SF79">
    <property type="entry name" value="XAA-PRO DIPEPTIDYL-PEPTIDASE-RELATED"/>
    <property type="match status" value="1"/>
</dbReference>
<sequence length="253" mass="26320">MKLRWSERREPAPGPFVYDGAPLPEGAEARLTAGGWTLGDVEGPYRQRALARPPSGGETRWVVFFAGNGPGYLAEARGVLESLDAGRGLGLAAVAPPGFDGSHGEPSPEALRAASEAAAKWLVATHRPSAVSLVGFSMGSHAALAAAHALSREGTPARSLVLMAPFTLMDVTDKGLWGRVRLPDRYDNLSLATTGLPPARVLHGQADPALPPSHGEALARRLGASFQSFPGVGHSELLKHPAALAEARAGLGL</sequence>
<dbReference type="PANTHER" id="PTHR12277">
    <property type="entry name" value="ALPHA/BETA HYDROLASE DOMAIN-CONTAINING PROTEIN"/>
    <property type="match status" value="1"/>
</dbReference>
<gene>
    <name evidence="1" type="ORF">HG543_29120</name>
</gene>
<dbReference type="SUPFAM" id="SSF53474">
    <property type="entry name" value="alpha/beta-Hydrolases"/>
    <property type="match status" value="1"/>
</dbReference>
<dbReference type="Proteomes" id="UP000518300">
    <property type="component" value="Unassembled WGS sequence"/>
</dbReference>
<dbReference type="EMBL" id="JABBJJ010000159">
    <property type="protein sequence ID" value="NMO18895.1"/>
    <property type="molecule type" value="Genomic_DNA"/>
</dbReference>